<organism evidence="2 3">
    <name type="scientific">Fusarium fujikuroi</name>
    <name type="common">Bakanae and foot rot disease fungus</name>
    <name type="synonym">Gibberella fujikuroi</name>
    <dbReference type="NCBI Taxonomy" id="5127"/>
    <lineage>
        <taxon>Eukaryota</taxon>
        <taxon>Fungi</taxon>
        <taxon>Dikarya</taxon>
        <taxon>Ascomycota</taxon>
        <taxon>Pezizomycotina</taxon>
        <taxon>Sordariomycetes</taxon>
        <taxon>Hypocreomycetidae</taxon>
        <taxon>Hypocreales</taxon>
        <taxon>Nectriaceae</taxon>
        <taxon>Fusarium</taxon>
        <taxon>Fusarium fujikuroi species complex</taxon>
    </lineage>
</organism>
<sequence>MTENRQRNVLVTGANGYIGSAVCRAFVRAGWNTYGLIRNPQVREELALSEIIPVVGSFTELSFLETLFKEVNTFDTIVSCTEKTPGYAAHFKEVMGCVKRLAEKSNENGVRPLVLWSSGCKDYGMTGLHGIPGLAPHTEESPLNAPEILKERTTNSARVFEFTELFDAAVVRPTCVFGYSNSYYGAIFNYAADQRQRGSEVLRIPGDPDSIMHATHVDDCGEAYVSLAELDDRRAVGGQFFNVSGYRYETLQEVAGAVAKEYRFTKGVQFVPASGAEPSFPPGLHFVFSFSQWVGSEKLRSLTGWKDKRALFSKGIHAHRLAYEAYKGLGHPSVAEVQKRIGGNFNAENQQGQGSKIAWDDQMRLGI</sequence>
<dbReference type="PANTHER" id="PTHR48079">
    <property type="entry name" value="PROTEIN YEEZ"/>
    <property type="match status" value="1"/>
</dbReference>
<dbReference type="AlphaFoldDB" id="A0A2H3RHZ9"/>
<dbReference type="GO" id="GO:0004029">
    <property type="term" value="F:aldehyde dehydrogenase (NAD+) activity"/>
    <property type="evidence" value="ECO:0007669"/>
    <property type="project" value="TreeGrafter"/>
</dbReference>
<dbReference type="Proteomes" id="UP000760494">
    <property type="component" value="Unassembled WGS sequence"/>
</dbReference>
<dbReference type="InterPro" id="IPR051783">
    <property type="entry name" value="NAD(P)-dependent_oxidoreduct"/>
</dbReference>
<feature type="domain" description="NAD-dependent epimerase/dehydratase" evidence="1">
    <location>
        <begin position="9"/>
        <end position="235"/>
    </location>
</feature>
<dbReference type="InterPro" id="IPR036291">
    <property type="entry name" value="NAD(P)-bd_dom_sf"/>
</dbReference>
<dbReference type="SUPFAM" id="SSF51735">
    <property type="entry name" value="NAD(P)-binding Rossmann-fold domains"/>
    <property type="match status" value="1"/>
</dbReference>
<comment type="caution">
    <text evidence="2">The sequence shown here is derived from an EMBL/GenBank/DDBJ whole genome shotgun (WGS) entry which is preliminary data.</text>
</comment>
<dbReference type="EMBL" id="CABFJX010000006">
    <property type="protein sequence ID" value="VTT57014.1"/>
    <property type="molecule type" value="Genomic_DNA"/>
</dbReference>
<dbReference type="Pfam" id="PF01370">
    <property type="entry name" value="Epimerase"/>
    <property type="match status" value="1"/>
</dbReference>
<reference evidence="2" key="1">
    <citation type="submission" date="2019-05" db="EMBL/GenBank/DDBJ databases">
        <authorList>
            <person name="Piombo E."/>
        </authorList>
    </citation>
    <scope>NUCLEOTIDE SEQUENCE</scope>
    <source>
        <strain evidence="2">C2S</strain>
    </source>
</reference>
<dbReference type="PANTHER" id="PTHR48079:SF6">
    <property type="entry name" value="NAD(P)-BINDING DOMAIN-CONTAINING PROTEIN-RELATED"/>
    <property type="match status" value="1"/>
</dbReference>
<protein>
    <recommendedName>
        <fullName evidence="1">NAD-dependent epimerase/dehydratase domain-containing protein</fullName>
    </recommendedName>
</protein>
<dbReference type="GO" id="GO:0005737">
    <property type="term" value="C:cytoplasm"/>
    <property type="evidence" value="ECO:0007669"/>
    <property type="project" value="TreeGrafter"/>
</dbReference>
<evidence type="ECO:0000313" key="2">
    <source>
        <dbReference type="EMBL" id="VTT57014.1"/>
    </source>
</evidence>
<proteinExistence type="predicted"/>
<gene>
    <name evidence="2" type="ORF">C2S_13446</name>
</gene>
<dbReference type="OrthoDB" id="2735536at2759"/>
<dbReference type="InterPro" id="IPR001509">
    <property type="entry name" value="Epimerase_deHydtase"/>
</dbReference>
<evidence type="ECO:0000313" key="3">
    <source>
        <dbReference type="Proteomes" id="UP000760494"/>
    </source>
</evidence>
<evidence type="ECO:0000259" key="1">
    <source>
        <dbReference type="Pfam" id="PF01370"/>
    </source>
</evidence>
<dbReference type="Gene3D" id="3.40.50.720">
    <property type="entry name" value="NAD(P)-binding Rossmann-like Domain"/>
    <property type="match status" value="1"/>
</dbReference>
<name>A0A2H3RHZ9_FUSFU</name>
<accession>A0A2H3RHZ9</accession>